<keyword evidence="2" id="KW-0732">Signal</keyword>
<reference evidence="3 4" key="1">
    <citation type="submission" date="2022-06" db="EMBL/GenBank/DDBJ databases">
        <title>Mycolicibacterium sp. CAU 1645 isolated from seawater.</title>
        <authorList>
            <person name="Kim W."/>
        </authorList>
    </citation>
    <scope>NUCLEOTIDE SEQUENCE [LARGE SCALE GENOMIC DNA]</scope>
    <source>
        <strain evidence="3 4">CAU 1645</strain>
    </source>
</reference>
<feature type="signal peptide" evidence="2">
    <location>
        <begin position="1"/>
        <end position="23"/>
    </location>
</feature>
<dbReference type="Proteomes" id="UP001651690">
    <property type="component" value="Unassembled WGS sequence"/>
</dbReference>
<sequence length="116" mass="12129">MRLIAISAAVIAAGAVWMPSADAAPVFDEFGYSTCTATTVPGPDQNLDVVVTGCCVNHGGLTVPTKYGLGCVKQVDNPPPDYRPTIVMPMRADPNTPEESALEELEKLPPLPPPPG</sequence>
<dbReference type="EMBL" id="JANDBD010000002">
    <property type="protein sequence ID" value="MCP9271659.1"/>
    <property type="molecule type" value="Genomic_DNA"/>
</dbReference>
<protein>
    <recommendedName>
        <fullName evidence="5">Secreted protein</fullName>
    </recommendedName>
</protein>
<organism evidence="3 4">
    <name type="scientific">Mycolicibacterium arenosum</name>
    <dbReference type="NCBI Taxonomy" id="2952157"/>
    <lineage>
        <taxon>Bacteria</taxon>
        <taxon>Bacillati</taxon>
        <taxon>Actinomycetota</taxon>
        <taxon>Actinomycetes</taxon>
        <taxon>Mycobacteriales</taxon>
        <taxon>Mycobacteriaceae</taxon>
        <taxon>Mycolicibacterium</taxon>
    </lineage>
</organism>
<keyword evidence="4" id="KW-1185">Reference proteome</keyword>
<accession>A0ABT1LXM9</accession>
<evidence type="ECO:0000256" key="2">
    <source>
        <dbReference type="SAM" id="SignalP"/>
    </source>
</evidence>
<comment type="caution">
    <text evidence="3">The sequence shown here is derived from an EMBL/GenBank/DDBJ whole genome shotgun (WGS) entry which is preliminary data.</text>
</comment>
<evidence type="ECO:0000313" key="3">
    <source>
        <dbReference type="EMBL" id="MCP9271659.1"/>
    </source>
</evidence>
<evidence type="ECO:0008006" key="5">
    <source>
        <dbReference type="Google" id="ProtNLM"/>
    </source>
</evidence>
<feature type="region of interest" description="Disordered" evidence="1">
    <location>
        <begin position="90"/>
        <end position="116"/>
    </location>
</feature>
<name>A0ABT1LXM9_9MYCO</name>
<evidence type="ECO:0000256" key="1">
    <source>
        <dbReference type="SAM" id="MobiDB-lite"/>
    </source>
</evidence>
<gene>
    <name evidence="3" type="ORF">NM203_05625</name>
</gene>
<evidence type="ECO:0000313" key="4">
    <source>
        <dbReference type="Proteomes" id="UP001651690"/>
    </source>
</evidence>
<proteinExistence type="predicted"/>
<dbReference type="RefSeq" id="WP_255058716.1">
    <property type="nucleotide sequence ID" value="NZ_JANDBD010000002.1"/>
</dbReference>
<feature type="chain" id="PRO_5046624570" description="Secreted protein" evidence="2">
    <location>
        <begin position="24"/>
        <end position="116"/>
    </location>
</feature>